<gene>
    <name evidence="2" type="ORF">Prudu_018800</name>
</gene>
<protein>
    <submittedName>
        <fullName evidence="2">Uncharacterized protein</fullName>
    </submittedName>
</protein>
<name>A0A4Y1RRK5_PRUDU</name>
<feature type="non-terminal residue" evidence="2">
    <location>
        <position position="1"/>
    </location>
</feature>
<proteinExistence type="predicted"/>
<accession>A0A4Y1RRK5</accession>
<organism evidence="2">
    <name type="scientific">Prunus dulcis</name>
    <name type="common">Almond</name>
    <name type="synonym">Amygdalus dulcis</name>
    <dbReference type="NCBI Taxonomy" id="3755"/>
    <lineage>
        <taxon>Eukaryota</taxon>
        <taxon>Viridiplantae</taxon>
        <taxon>Streptophyta</taxon>
        <taxon>Embryophyta</taxon>
        <taxon>Tracheophyta</taxon>
        <taxon>Spermatophyta</taxon>
        <taxon>Magnoliopsida</taxon>
        <taxon>eudicotyledons</taxon>
        <taxon>Gunneridae</taxon>
        <taxon>Pentapetalae</taxon>
        <taxon>rosids</taxon>
        <taxon>fabids</taxon>
        <taxon>Rosales</taxon>
        <taxon>Rosaceae</taxon>
        <taxon>Amygdaloideae</taxon>
        <taxon>Amygdaleae</taxon>
        <taxon>Prunus</taxon>
    </lineage>
</organism>
<feature type="compositionally biased region" description="Polar residues" evidence="1">
    <location>
        <begin position="21"/>
        <end position="36"/>
    </location>
</feature>
<feature type="region of interest" description="Disordered" evidence="1">
    <location>
        <begin position="1"/>
        <end position="82"/>
    </location>
</feature>
<evidence type="ECO:0000313" key="2">
    <source>
        <dbReference type="EMBL" id="BBH07004.1"/>
    </source>
</evidence>
<feature type="compositionally biased region" description="Basic and acidic residues" evidence="1">
    <location>
        <begin position="66"/>
        <end position="82"/>
    </location>
</feature>
<dbReference type="AlphaFoldDB" id="A0A4Y1RRK5"/>
<reference evidence="2" key="1">
    <citation type="journal article" date="2019" name="Science">
        <title>Mutation of a bHLH transcription factor allowed almond domestication.</title>
        <authorList>
            <person name="Sanchez-Perez R."/>
            <person name="Pavan S."/>
            <person name="Mazzeo R."/>
            <person name="Moldovan C."/>
            <person name="Aiese Cigliano R."/>
            <person name="Del Cueto J."/>
            <person name="Ricciardi F."/>
            <person name="Lotti C."/>
            <person name="Ricciardi L."/>
            <person name="Dicenta F."/>
            <person name="Lopez-Marques R.L."/>
            <person name="Lindberg Moller B."/>
        </authorList>
    </citation>
    <scope>NUCLEOTIDE SEQUENCE</scope>
</reference>
<evidence type="ECO:0000256" key="1">
    <source>
        <dbReference type="SAM" id="MobiDB-lite"/>
    </source>
</evidence>
<sequence>SRDTKSTRAANWQDSGDHSQPDPQSWQVSVTQSQPEPSRDTKSIRAANPGTQGPGVPETFEANVKCTDKTESELDVGRHRHN</sequence>
<dbReference type="EMBL" id="AP019303">
    <property type="protein sequence ID" value="BBH07004.1"/>
    <property type="molecule type" value="Genomic_DNA"/>
</dbReference>